<organism evidence="1 2">
    <name type="scientific">Vreelandella sulfidaeris</name>
    <dbReference type="NCBI Taxonomy" id="115553"/>
    <lineage>
        <taxon>Bacteria</taxon>
        <taxon>Pseudomonadati</taxon>
        <taxon>Pseudomonadota</taxon>
        <taxon>Gammaproteobacteria</taxon>
        <taxon>Oceanospirillales</taxon>
        <taxon>Halomonadaceae</taxon>
        <taxon>Vreelandella</taxon>
    </lineage>
</organism>
<dbReference type="KEGG" id="hsr:HSBAA_41940"/>
<name>A0A455UF51_9GAMM</name>
<dbReference type="Proteomes" id="UP000320231">
    <property type="component" value="Chromosome"/>
</dbReference>
<dbReference type="EMBL" id="AP019514">
    <property type="protein sequence ID" value="BBI62888.1"/>
    <property type="molecule type" value="Genomic_DNA"/>
</dbReference>
<sequence length="82" mass="8790">MAWVVYPRHGAIQRLAVGAGAPGHKAHDIQIQLLYHLVGELIGCLGVVTAVHPNNGNVRAHLANHVENDRLKGAKVSSTNWA</sequence>
<accession>A0A455UF51</accession>
<dbReference type="AlphaFoldDB" id="A0A455UF51"/>
<gene>
    <name evidence="1" type="ORF">HSBAA_41940</name>
</gene>
<proteinExistence type="predicted"/>
<evidence type="ECO:0000313" key="1">
    <source>
        <dbReference type="EMBL" id="BBI62888.1"/>
    </source>
</evidence>
<reference evidence="1 2" key="1">
    <citation type="journal article" date="2019" name="Microbiol. Resour. Announc.">
        <title>Complete Genome Sequence of Halomonas sulfidaeris Strain Esulfide1 Isolated from a Metal Sulfide Rock at a Depth of 2,200 Meters, Obtained Using Nanopore Sequencing.</title>
        <authorList>
            <person name="Saito M."/>
            <person name="Nishigata A."/>
            <person name="Galipon J."/>
            <person name="Arakawa K."/>
        </authorList>
    </citation>
    <scope>NUCLEOTIDE SEQUENCE [LARGE SCALE GENOMIC DNA]</scope>
    <source>
        <strain evidence="1 2">ATCC BAA-803</strain>
    </source>
</reference>
<protein>
    <submittedName>
        <fullName evidence="1">Uncharacterized protein</fullName>
    </submittedName>
</protein>
<evidence type="ECO:0000313" key="2">
    <source>
        <dbReference type="Proteomes" id="UP000320231"/>
    </source>
</evidence>